<evidence type="ECO:0000256" key="1">
    <source>
        <dbReference type="ARBA" id="ARBA00000832"/>
    </source>
</evidence>
<dbReference type="CDD" id="cd01400">
    <property type="entry name" value="6PGL"/>
    <property type="match status" value="1"/>
</dbReference>
<evidence type="ECO:0000256" key="6">
    <source>
        <dbReference type="ARBA" id="ARBA00020337"/>
    </source>
</evidence>
<dbReference type="GO" id="GO:0005975">
    <property type="term" value="P:carbohydrate metabolic process"/>
    <property type="evidence" value="ECO:0007669"/>
    <property type="project" value="UniProtKB-UniRule"/>
</dbReference>
<evidence type="ECO:0000259" key="8">
    <source>
        <dbReference type="Pfam" id="PF01182"/>
    </source>
</evidence>
<evidence type="ECO:0000256" key="5">
    <source>
        <dbReference type="ARBA" id="ARBA00013198"/>
    </source>
</evidence>
<dbReference type="InterPro" id="IPR005900">
    <property type="entry name" value="6-phosphogluconolactonase_DevB"/>
</dbReference>
<dbReference type="GO" id="GO:0006098">
    <property type="term" value="P:pentose-phosphate shunt"/>
    <property type="evidence" value="ECO:0007669"/>
    <property type="project" value="UniProtKB-UniPathway"/>
</dbReference>
<dbReference type="SUPFAM" id="SSF100950">
    <property type="entry name" value="NagB/RpiA/CoA transferase-like"/>
    <property type="match status" value="1"/>
</dbReference>
<dbReference type="AlphaFoldDB" id="A0A1H3SIP5"/>
<dbReference type="Proteomes" id="UP000198914">
    <property type="component" value="Unassembled WGS sequence"/>
</dbReference>
<comment type="function">
    <text evidence="2 7">Hydrolysis of 6-phosphogluconolactone to 6-phosphogluconate.</text>
</comment>
<feature type="domain" description="Glucosamine/galactosamine-6-phosphate isomerase" evidence="8">
    <location>
        <begin position="8"/>
        <end position="222"/>
    </location>
</feature>
<evidence type="ECO:0000256" key="7">
    <source>
        <dbReference type="RuleBase" id="RU365095"/>
    </source>
</evidence>
<dbReference type="Gene3D" id="3.40.50.1360">
    <property type="match status" value="1"/>
</dbReference>
<evidence type="ECO:0000256" key="4">
    <source>
        <dbReference type="ARBA" id="ARBA00010662"/>
    </source>
</evidence>
<keyword evidence="7" id="KW-0378">Hydrolase</keyword>
<protein>
    <recommendedName>
        <fullName evidence="6 7">6-phosphogluconolactonase</fullName>
        <shortName evidence="7">6PGL</shortName>
        <ecNumber evidence="5 7">3.1.1.31</ecNumber>
    </recommendedName>
</protein>
<dbReference type="NCBIfam" id="TIGR01198">
    <property type="entry name" value="pgl"/>
    <property type="match status" value="1"/>
</dbReference>
<comment type="similarity">
    <text evidence="4 7">Belongs to the glucosamine/galactosamine-6-phosphate isomerase family. 6-phosphogluconolactonase subfamily.</text>
</comment>
<gene>
    <name evidence="7" type="primary">pgl</name>
    <name evidence="9" type="ORF">SAMN05444004_11256</name>
</gene>
<proteinExistence type="inferred from homology"/>
<accession>A0A1H3SIP5</accession>
<dbReference type="GO" id="GO:0017057">
    <property type="term" value="F:6-phosphogluconolactonase activity"/>
    <property type="evidence" value="ECO:0007669"/>
    <property type="project" value="UniProtKB-UniRule"/>
</dbReference>
<dbReference type="PANTHER" id="PTHR11054:SF0">
    <property type="entry name" value="6-PHOSPHOGLUCONOLACTONASE"/>
    <property type="match status" value="1"/>
</dbReference>
<evidence type="ECO:0000313" key="10">
    <source>
        <dbReference type="Proteomes" id="UP000198914"/>
    </source>
</evidence>
<dbReference type="STRING" id="1244108.SAMN05444004_11256"/>
<dbReference type="Pfam" id="PF01182">
    <property type="entry name" value="Glucosamine_iso"/>
    <property type="match status" value="1"/>
</dbReference>
<organism evidence="9 10">
    <name type="scientific">Jannaschia faecimaris</name>
    <dbReference type="NCBI Taxonomy" id="1244108"/>
    <lineage>
        <taxon>Bacteria</taxon>
        <taxon>Pseudomonadati</taxon>
        <taxon>Pseudomonadota</taxon>
        <taxon>Alphaproteobacteria</taxon>
        <taxon>Rhodobacterales</taxon>
        <taxon>Roseobacteraceae</taxon>
        <taxon>Jannaschia</taxon>
    </lineage>
</organism>
<keyword evidence="10" id="KW-1185">Reference proteome</keyword>
<dbReference type="InterPro" id="IPR037171">
    <property type="entry name" value="NagB/RpiA_transferase-like"/>
</dbReference>
<dbReference type="EMBL" id="FNPX01000012">
    <property type="protein sequence ID" value="SDZ37933.1"/>
    <property type="molecule type" value="Genomic_DNA"/>
</dbReference>
<dbReference type="InterPro" id="IPR006148">
    <property type="entry name" value="Glc/Gal-6P_isomerase"/>
</dbReference>
<comment type="pathway">
    <text evidence="3 7">Carbohydrate degradation; pentose phosphate pathway; D-ribulose 5-phosphate from D-glucose 6-phosphate (oxidative stage): step 2/3.</text>
</comment>
<comment type="catalytic activity">
    <reaction evidence="1 7">
        <text>6-phospho-D-glucono-1,5-lactone + H2O = 6-phospho-D-gluconate + H(+)</text>
        <dbReference type="Rhea" id="RHEA:12556"/>
        <dbReference type="ChEBI" id="CHEBI:15377"/>
        <dbReference type="ChEBI" id="CHEBI:15378"/>
        <dbReference type="ChEBI" id="CHEBI:57955"/>
        <dbReference type="ChEBI" id="CHEBI:58759"/>
        <dbReference type="EC" id="3.1.1.31"/>
    </reaction>
</comment>
<sequence length="224" mass="24468">MMEFRSYPDRELLAMGLADALASDLKNCLLTHDWVSLCVPGGTSPGDTFRMLSGVALDWDRVHVFLNDERWVPEGHDRSNTSLLRATLLTDRASKAKLVPMVNDADTPEEGIPALEAGFASELPISVLLLGMGADMHTASLFPGADKLDLAMSADAPILVPMRAERAGEPRITLSRRVLADAMETHVLIMGDEKRTVLERARNQDPMDAPIAAFLKDAVVHWAP</sequence>
<dbReference type="UniPathway" id="UPA00115">
    <property type="reaction ID" value="UER00409"/>
</dbReference>
<evidence type="ECO:0000313" key="9">
    <source>
        <dbReference type="EMBL" id="SDZ37933.1"/>
    </source>
</evidence>
<evidence type="ECO:0000256" key="2">
    <source>
        <dbReference type="ARBA" id="ARBA00002681"/>
    </source>
</evidence>
<evidence type="ECO:0000256" key="3">
    <source>
        <dbReference type="ARBA" id="ARBA00004961"/>
    </source>
</evidence>
<name>A0A1H3SIP5_9RHOB</name>
<dbReference type="PANTHER" id="PTHR11054">
    <property type="entry name" value="6-PHOSPHOGLUCONOLACTONASE"/>
    <property type="match status" value="1"/>
</dbReference>
<reference evidence="10" key="1">
    <citation type="submission" date="2016-10" db="EMBL/GenBank/DDBJ databases">
        <authorList>
            <person name="Varghese N."/>
            <person name="Submissions S."/>
        </authorList>
    </citation>
    <scope>NUCLEOTIDE SEQUENCE [LARGE SCALE GENOMIC DNA]</scope>
    <source>
        <strain evidence="10">DSM 100420</strain>
    </source>
</reference>
<dbReference type="RefSeq" id="WP_342024948.1">
    <property type="nucleotide sequence ID" value="NZ_FNPX01000012.1"/>
</dbReference>
<dbReference type="InterPro" id="IPR039104">
    <property type="entry name" value="6PGL"/>
</dbReference>
<dbReference type="EC" id="3.1.1.31" evidence="5 7"/>